<dbReference type="Gene3D" id="3.30.1960.10">
    <property type="entry name" value="tRNA wybutosine-synthesizing-like"/>
    <property type="match status" value="1"/>
</dbReference>
<dbReference type="Proteomes" id="UP001189429">
    <property type="component" value="Unassembled WGS sequence"/>
</dbReference>
<evidence type="ECO:0000256" key="6">
    <source>
        <dbReference type="ARBA" id="ARBA00022694"/>
    </source>
</evidence>
<evidence type="ECO:0000256" key="5">
    <source>
        <dbReference type="ARBA" id="ARBA00022691"/>
    </source>
</evidence>
<keyword evidence="11" id="KW-1185">Reference proteome</keyword>
<dbReference type="EMBL" id="CAUYUJ010015567">
    <property type="protein sequence ID" value="CAK0855612.1"/>
    <property type="molecule type" value="Genomic_DNA"/>
</dbReference>
<accession>A0ABN9U8X7</accession>
<evidence type="ECO:0000256" key="8">
    <source>
        <dbReference type="ARBA" id="ARBA00049202"/>
    </source>
</evidence>
<comment type="similarity">
    <text evidence="1">Belongs to the TYW3 family.</text>
</comment>
<protein>
    <recommendedName>
        <fullName evidence="2">tRNA(Phe) 7-[(3-amino-3-carboxypropyl)-4-demethylwyosine(37)-N(4)]-methyltransferase</fullName>
        <ecNumber evidence="2">2.1.1.282</ecNumber>
    </recommendedName>
    <alternativeName>
        <fullName evidence="7">tRNA(Phe) 7-((3-amino-3-carboxypropyl)-4-demethylwyosine(37)-N(4))-methyltransferase</fullName>
    </alternativeName>
</protein>
<name>A0ABN9U8X7_9DINO</name>
<evidence type="ECO:0000313" key="11">
    <source>
        <dbReference type="Proteomes" id="UP001189429"/>
    </source>
</evidence>
<sequence>RTGDDLWLIVNPFSVDVACASTEDARRLVMVAQQIYKRGASIISPARDWRTVVAIEGNQRLDMPFAMSGQRVYNGSLRALADVVNAKLEKNWAWMDQFLETLRREL</sequence>
<evidence type="ECO:0000256" key="4">
    <source>
        <dbReference type="ARBA" id="ARBA00022679"/>
    </source>
</evidence>
<feature type="domain" description="tRNA wybutosine-synthesizing protein" evidence="9">
    <location>
        <begin position="4"/>
        <end position="103"/>
    </location>
</feature>
<comment type="catalytic activity">
    <reaction evidence="8">
        <text>4-demethyl-7-[(3S)-3-amino-3-carboxypropyl]wyosine(37) in tRNA(Phe) + S-adenosyl-L-methionine = 7-[(3S)-3-amino-3-carboxypropyl]wyosine(37) in tRNA(Phe) + S-adenosyl-L-homocysteine + H(+)</text>
        <dbReference type="Rhea" id="RHEA:36635"/>
        <dbReference type="Rhea" id="RHEA-COMP:10378"/>
        <dbReference type="Rhea" id="RHEA-COMP:10379"/>
        <dbReference type="ChEBI" id="CHEBI:15378"/>
        <dbReference type="ChEBI" id="CHEBI:57856"/>
        <dbReference type="ChEBI" id="CHEBI:59789"/>
        <dbReference type="ChEBI" id="CHEBI:73543"/>
        <dbReference type="ChEBI" id="CHEBI:73550"/>
        <dbReference type="EC" id="2.1.1.282"/>
    </reaction>
</comment>
<organism evidence="10 11">
    <name type="scientific">Prorocentrum cordatum</name>
    <dbReference type="NCBI Taxonomy" id="2364126"/>
    <lineage>
        <taxon>Eukaryota</taxon>
        <taxon>Sar</taxon>
        <taxon>Alveolata</taxon>
        <taxon>Dinophyceae</taxon>
        <taxon>Prorocentrales</taxon>
        <taxon>Prorocentraceae</taxon>
        <taxon>Prorocentrum</taxon>
    </lineage>
</organism>
<keyword evidence="3" id="KW-0489">Methyltransferase</keyword>
<evidence type="ECO:0000256" key="1">
    <source>
        <dbReference type="ARBA" id="ARBA00008569"/>
    </source>
</evidence>
<keyword evidence="4" id="KW-0808">Transferase</keyword>
<dbReference type="InterPro" id="IPR036602">
    <property type="entry name" value="tRNA_yW-synthesising-like_sf"/>
</dbReference>
<gene>
    <name evidence="10" type="ORF">PCOR1329_LOCUS46288</name>
</gene>
<dbReference type="InterPro" id="IPR003827">
    <property type="entry name" value="tRNA_yW-synthesising"/>
</dbReference>
<dbReference type="SUPFAM" id="SSF111278">
    <property type="entry name" value="SSo0622-like"/>
    <property type="match status" value="1"/>
</dbReference>
<dbReference type="PANTHER" id="PTHR48418">
    <property type="entry name" value="TRNA WYBUTOSINE-SYNTHESIZING PROTEIN 3"/>
    <property type="match status" value="1"/>
</dbReference>
<evidence type="ECO:0000256" key="2">
    <source>
        <dbReference type="ARBA" id="ARBA00012750"/>
    </source>
</evidence>
<keyword evidence="6" id="KW-0819">tRNA processing</keyword>
<evidence type="ECO:0000313" key="10">
    <source>
        <dbReference type="EMBL" id="CAK0855612.1"/>
    </source>
</evidence>
<evidence type="ECO:0000256" key="7">
    <source>
        <dbReference type="ARBA" id="ARBA00030554"/>
    </source>
</evidence>
<comment type="caution">
    <text evidence="10">The sequence shown here is derived from an EMBL/GenBank/DDBJ whole genome shotgun (WGS) entry which is preliminary data.</text>
</comment>
<reference evidence="10" key="1">
    <citation type="submission" date="2023-10" db="EMBL/GenBank/DDBJ databases">
        <authorList>
            <person name="Chen Y."/>
            <person name="Shah S."/>
            <person name="Dougan E. K."/>
            <person name="Thang M."/>
            <person name="Chan C."/>
        </authorList>
    </citation>
    <scope>NUCLEOTIDE SEQUENCE [LARGE SCALE GENOMIC DNA]</scope>
</reference>
<dbReference type="PANTHER" id="PTHR48418:SF1">
    <property type="entry name" value="TRNA WYBUTOSINE-SYNTHESIZING PROTEIN 3"/>
    <property type="match status" value="1"/>
</dbReference>
<dbReference type="EC" id="2.1.1.282" evidence="2"/>
<keyword evidence="5" id="KW-0949">S-adenosyl-L-methionine</keyword>
<proteinExistence type="inferred from homology"/>
<evidence type="ECO:0000259" key="9">
    <source>
        <dbReference type="Pfam" id="PF02676"/>
    </source>
</evidence>
<evidence type="ECO:0000256" key="3">
    <source>
        <dbReference type="ARBA" id="ARBA00022603"/>
    </source>
</evidence>
<feature type="non-terminal residue" evidence="10">
    <location>
        <position position="1"/>
    </location>
</feature>
<dbReference type="Pfam" id="PF02676">
    <property type="entry name" value="TYW3"/>
    <property type="match status" value="1"/>
</dbReference>